<keyword evidence="3" id="KW-1185">Reference proteome</keyword>
<evidence type="ECO:0000313" key="3">
    <source>
        <dbReference type="Proteomes" id="UP000624325"/>
    </source>
</evidence>
<evidence type="ECO:0008006" key="4">
    <source>
        <dbReference type="Google" id="ProtNLM"/>
    </source>
</evidence>
<dbReference type="EMBL" id="BONC01000085">
    <property type="protein sequence ID" value="GIF61034.1"/>
    <property type="molecule type" value="Genomic_DNA"/>
</dbReference>
<comment type="caution">
    <text evidence="2">The sequence shown here is derived from an EMBL/GenBank/DDBJ whole genome shotgun (WGS) entry which is preliminary data.</text>
</comment>
<keyword evidence="1" id="KW-1133">Transmembrane helix</keyword>
<dbReference type="Proteomes" id="UP000624325">
    <property type="component" value="Unassembled WGS sequence"/>
</dbReference>
<sequence length="58" mass="6188">MKKPSWTIYPFVAAATAVLLAVLVGDRLGPDAKWVFLVVPLLAVAAVALTVRRARRGA</sequence>
<dbReference type="RefSeq" id="WP_203707850.1">
    <property type="nucleotide sequence ID" value="NZ_BAAALU010000006.1"/>
</dbReference>
<organism evidence="2 3">
    <name type="scientific">Asanoa iriomotensis</name>
    <dbReference type="NCBI Taxonomy" id="234613"/>
    <lineage>
        <taxon>Bacteria</taxon>
        <taxon>Bacillati</taxon>
        <taxon>Actinomycetota</taxon>
        <taxon>Actinomycetes</taxon>
        <taxon>Micromonosporales</taxon>
        <taxon>Micromonosporaceae</taxon>
        <taxon>Asanoa</taxon>
    </lineage>
</organism>
<protein>
    <recommendedName>
        <fullName evidence="4">MYXO-CTERM domain-containing protein</fullName>
    </recommendedName>
</protein>
<keyword evidence="1" id="KW-0472">Membrane</keyword>
<feature type="transmembrane region" description="Helical" evidence="1">
    <location>
        <begin position="7"/>
        <end position="28"/>
    </location>
</feature>
<evidence type="ECO:0000256" key="1">
    <source>
        <dbReference type="SAM" id="Phobius"/>
    </source>
</evidence>
<accession>A0ABQ4CE48</accession>
<feature type="transmembrane region" description="Helical" evidence="1">
    <location>
        <begin position="34"/>
        <end position="51"/>
    </location>
</feature>
<gene>
    <name evidence="2" type="ORF">Air01nite_71290</name>
</gene>
<name>A0ABQ4CE48_9ACTN</name>
<keyword evidence="1" id="KW-0812">Transmembrane</keyword>
<proteinExistence type="predicted"/>
<evidence type="ECO:0000313" key="2">
    <source>
        <dbReference type="EMBL" id="GIF61034.1"/>
    </source>
</evidence>
<reference evidence="2 3" key="1">
    <citation type="submission" date="2021-01" db="EMBL/GenBank/DDBJ databases">
        <title>Whole genome shotgun sequence of Asanoa iriomotensis NBRC 100142.</title>
        <authorList>
            <person name="Komaki H."/>
            <person name="Tamura T."/>
        </authorList>
    </citation>
    <scope>NUCLEOTIDE SEQUENCE [LARGE SCALE GENOMIC DNA]</scope>
    <source>
        <strain evidence="2 3">NBRC 100142</strain>
    </source>
</reference>